<keyword evidence="2" id="KW-1185">Reference proteome</keyword>
<organism evidence="1 2">
    <name type="scientific">Brassicogethes aeneus</name>
    <name type="common">Rape pollen beetle</name>
    <name type="synonym">Meligethes aeneus</name>
    <dbReference type="NCBI Taxonomy" id="1431903"/>
    <lineage>
        <taxon>Eukaryota</taxon>
        <taxon>Metazoa</taxon>
        <taxon>Ecdysozoa</taxon>
        <taxon>Arthropoda</taxon>
        <taxon>Hexapoda</taxon>
        <taxon>Insecta</taxon>
        <taxon>Pterygota</taxon>
        <taxon>Neoptera</taxon>
        <taxon>Endopterygota</taxon>
        <taxon>Coleoptera</taxon>
        <taxon>Polyphaga</taxon>
        <taxon>Cucujiformia</taxon>
        <taxon>Nitidulidae</taxon>
        <taxon>Meligethinae</taxon>
        <taxon>Brassicogethes</taxon>
    </lineage>
</organism>
<reference evidence="1" key="1">
    <citation type="submission" date="2021-12" db="EMBL/GenBank/DDBJ databases">
        <authorList>
            <person name="King R."/>
        </authorList>
    </citation>
    <scope>NUCLEOTIDE SEQUENCE</scope>
</reference>
<dbReference type="OrthoDB" id="6769802at2759"/>
<dbReference type="AlphaFoldDB" id="A0A9P0FFK9"/>
<dbReference type="EMBL" id="OV121133">
    <property type="protein sequence ID" value="CAH0551184.1"/>
    <property type="molecule type" value="Genomic_DNA"/>
</dbReference>
<proteinExistence type="predicted"/>
<evidence type="ECO:0000313" key="2">
    <source>
        <dbReference type="Proteomes" id="UP001154078"/>
    </source>
</evidence>
<gene>
    <name evidence="1" type="ORF">MELIAE_LOCUS3852</name>
</gene>
<sequence length="152" mass="17396">MLLGLQSNSSAHPCPWCNISSKKLKTVGSSRTIEIILNQFLRWHKETKGQLSHAKQYENCIGLPLLVGDSDKPVLHYIPPPELHILLGIVQKLFDTLKMEYPEVALEWVKRLFIGFYHYGKFNGNSARKILKNVAILETLHRQQIRGCVFCV</sequence>
<name>A0A9P0FFK9_BRAAE</name>
<accession>A0A9P0FFK9</accession>
<dbReference type="PANTHER" id="PTHR31424">
    <property type="entry name" value="PROTEIN CBG23806"/>
    <property type="match status" value="1"/>
</dbReference>
<dbReference type="Proteomes" id="UP001154078">
    <property type="component" value="Chromosome 2"/>
</dbReference>
<evidence type="ECO:0000313" key="1">
    <source>
        <dbReference type="EMBL" id="CAH0551184.1"/>
    </source>
</evidence>
<protein>
    <submittedName>
        <fullName evidence="1">Uncharacterized protein</fullName>
    </submittedName>
</protein>